<evidence type="ECO:0000313" key="3">
    <source>
        <dbReference type="Proteomes" id="UP001174997"/>
    </source>
</evidence>
<comment type="caution">
    <text evidence="2">The sequence shown here is derived from an EMBL/GenBank/DDBJ whole genome shotgun (WGS) entry which is preliminary data.</text>
</comment>
<name>A0AA39ZAC9_9PEZI</name>
<evidence type="ECO:0000313" key="2">
    <source>
        <dbReference type="EMBL" id="KAK0666731.1"/>
    </source>
</evidence>
<keyword evidence="1" id="KW-0472">Membrane</keyword>
<keyword evidence="1" id="KW-0812">Transmembrane</keyword>
<accession>A0AA39ZAC9</accession>
<reference evidence="2" key="1">
    <citation type="submission" date="2023-06" db="EMBL/GenBank/DDBJ databases">
        <title>Genome-scale phylogeny and comparative genomics of the fungal order Sordariales.</title>
        <authorList>
            <consortium name="Lawrence Berkeley National Laboratory"/>
            <person name="Hensen N."/>
            <person name="Bonometti L."/>
            <person name="Westerberg I."/>
            <person name="Brannstrom I.O."/>
            <person name="Guillou S."/>
            <person name="Cros-Aarteil S."/>
            <person name="Calhoun S."/>
            <person name="Haridas S."/>
            <person name="Kuo A."/>
            <person name="Mondo S."/>
            <person name="Pangilinan J."/>
            <person name="Riley R."/>
            <person name="Labutti K."/>
            <person name="Andreopoulos B."/>
            <person name="Lipzen A."/>
            <person name="Chen C."/>
            <person name="Yanf M."/>
            <person name="Daum C."/>
            <person name="Ng V."/>
            <person name="Clum A."/>
            <person name="Steindorff A."/>
            <person name="Ohm R."/>
            <person name="Martin F."/>
            <person name="Silar P."/>
            <person name="Natvig D."/>
            <person name="Lalanne C."/>
            <person name="Gautier V."/>
            <person name="Ament-Velasquez S.L."/>
            <person name="Kruys A."/>
            <person name="Hutchinson M.I."/>
            <person name="Powell A.J."/>
            <person name="Barry K."/>
            <person name="Miller A.N."/>
            <person name="Grigoriev I.V."/>
            <person name="Debuchy R."/>
            <person name="Gladieux P."/>
            <person name="Thoren M.H."/>
            <person name="Johannesson H."/>
        </authorList>
    </citation>
    <scope>NUCLEOTIDE SEQUENCE</scope>
    <source>
        <strain evidence="2">CBS 307.81</strain>
    </source>
</reference>
<dbReference type="Proteomes" id="UP001174997">
    <property type="component" value="Unassembled WGS sequence"/>
</dbReference>
<keyword evidence="3" id="KW-1185">Reference proteome</keyword>
<organism evidence="2 3">
    <name type="scientific">Cercophora samala</name>
    <dbReference type="NCBI Taxonomy" id="330535"/>
    <lineage>
        <taxon>Eukaryota</taxon>
        <taxon>Fungi</taxon>
        <taxon>Dikarya</taxon>
        <taxon>Ascomycota</taxon>
        <taxon>Pezizomycotina</taxon>
        <taxon>Sordariomycetes</taxon>
        <taxon>Sordariomycetidae</taxon>
        <taxon>Sordariales</taxon>
        <taxon>Lasiosphaeriaceae</taxon>
        <taxon>Cercophora</taxon>
    </lineage>
</organism>
<dbReference type="EMBL" id="JAULSY010000083">
    <property type="protein sequence ID" value="KAK0666731.1"/>
    <property type="molecule type" value="Genomic_DNA"/>
</dbReference>
<protein>
    <submittedName>
        <fullName evidence="2">Uncharacterized protein</fullName>
    </submittedName>
</protein>
<evidence type="ECO:0000256" key="1">
    <source>
        <dbReference type="SAM" id="Phobius"/>
    </source>
</evidence>
<dbReference type="AlphaFoldDB" id="A0AA39ZAC9"/>
<sequence length="159" mass="17587">MSQSMELSTFWIIFGTVFGLVAVTGASIALLHDRAWGLRRYFCLARRSLKGRKSRIGRKHHGARSVLPLYSTSGPAPVMTLHDGEKHILPASTNTQPGTGSLSSPYLESQLSTPPMAQLSSKATEAMPSMCHGRFYKLSRASGRVDRQIERDRRTKGRD</sequence>
<keyword evidence="1" id="KW-1133">Transmembrane helix</keyword>
<feature type="transmembrane region" description="Helical" evidence="1">
    <location>
        <begin position="12"/>
        <end position="31"/>
    </location>
</feature>
<proteinExistence type="predicted"/>
<gene>
    <name evidence="2" type="ORF">QBC41DRAFT_304967</name>
</gene>